<organism evidence="1 2">
    <name type="scientific">Batillaria attramentaria</name>
    <dbReference type="NCBI Taxonomy" id="370345"/>
    <lineage>
        <taxon>Eukaryota</taxon>
        <taxon>Metazoa</taxon>
        <taxon>Spiralia</taxon>
        <taxon>Lophotrochozoa</taxon>
        <taxon>Mollusca</taxon>
        <taxon>Gastropoda</taxon>
        <taxon>Caenogastropoda</taxon>
        <taxon>Sorbeoconcha</taxon>
        <taxon>Cerithioidea</taxon>
        <taxon>Batillariidae</taxon>
        <taxon>Batillaria</taxon>
    </lineage>
</organism>
<proteinExistence type="predicted"/>
<feature type="non-terminal residue" evidence="1">
    <location>
        <position position="1"/>
    </location>
</feature>
<sequence>FANGEWCVCDDDDVAIDCRWRKCPGDGRRSEVAEVIGGRFLHAQADVVPIQPWRIYQSRVTGHALRRLWQRGTSVSRFQTSPPPSSEMGVCVRLELHAYYGIT</sequence>
<comment type="caution">
    <text evidence="1">The sequence shown here is derived from an EMBL/GenBank/DDBJ whole genome shotgun (WGS) entry which is preliminary data.</text>
</comment>
<keyword evidence="2" id="KW-1185">Reference proteome</keyword>
<evidence type="ECO:0000313" key="1">
    <source>
        <dbReference type="EMBL" id="KAK7487632.1"/>
    </source>
</evidence>
<reference evidence="1 2" key="1">
    <citation type="journal article" date="2023" name="Sci. Data">
        <title>Genome assembly of the Korean intertidal mud-creeper Batillaria attramentaria.</title>
        <authorList>
            <person name="Patra A.K."/>
            <person name="Ho P.T."/>
            <person name="Jun S."/>
            <person name="Lee S.J."/>
            <person name="Kim Y."/>
            <person name="Won Y.J."/>
        </authorList>
    </citation>
    <scope>NUCLEOTIDE SEQUENCE [LARGE SCALE GENOMIC DNA]</scope>
    <source>
        <strain evidence="1">Wonlab-2016</strain>
    </source>
</reference>
<accession>A0ABD0KKW5</accession>
<protein>
    <submittedName>
        <fullName evidence="1">Uncharacterized protein</fullName>
    </submittedName>
</protein>
<dbReference type="AlphaFoldDB" id="A0ABD0KKW5"/>
<evidence type="ECO:0000313" key="2">
    <source>
        <dbReference type="Proteomes" id="UP001519460"/>
    </source>
</evidence>
<dbReference type="EMBL" id="JACVVK020000162">
    <property type="protein sequence ID" value="KAK7487632.1"/>
    <property type="molecule type" value="Genomic_DNA"/>
</dbReference>
<name>A0ABD0KKW5_9CAEN</name>
<dbReference type="Proteomes" id="UP001519460">
    <property type="component" value="Unassembled WGS sequence"/>
</dbReference>
<feature type="non-terminal residue" evidence="1">
    <location>
        <position position="103"/>
    </location>
</feature>
<gene>
    <name evidence="1" type="ORF">BaRGS_00021182</name>
</gene>